<dbReference type="Gene3D" id="3.30.450.40">
    <property type="match status" value="1"/>
</dbReference>
<keyword evidence="1" id="KW-0472">Membrane</keyword>
<comment type="caution">
    <text evidence="4">The sequence shown here is derived from an EMBL/GenBank/DDBJ whole genome shotgun (WGS) entry which is preliminary data.</text>
</comment>
<dbReference type="InterPro" id="IPR037522">
    <property type="entry name" value="HD_GYP_dom"/>
</dbReference>
<keyword evidence="1" id="KW-0812">Transmembrane</keyword>
<dbReference type="Gene3D" id="3.30.450.20">
    <property type="entry name" value="PAS domain"/>
    <property type="match status" value="2"/>
</dbReference>
<keyword evidence="5" id="KW-1185">Reference proteome</keyword>
<accession>A0A9W6K8B3</accession>
<dbReference type="Proteomes" id="UP001143328">
    <property type="component" value="Unassembled WGS sequence"/>
</dbReference>
<reference evidence="4" key="1">
    <citation type="journal article" date="2014" name="Int. J. Syst. Evol. Microbiol.">
        <title>Complete genome sequence of Corynebacterium casei LMG S-19264T (=DSM 44701T), isolated from a smear-ripened cheese.</title>
        <authorList>
            <consortium name="US DOE Joint Genome Institute (JGI-PGF)"/>
            <person name="Walter F."/>
            <person name="Albersmeier A."/>
            <person name="Kalinowski J."/>
            <person name="Ruckert C."/>
        </authorList>
    </citation>
    <scope>NUCLEOTIDE SEQUENCE</scope>
    <source>
        <strain evidence="4">VKM B-2935</strain>
    </source>
</reference>
<dbReference type="SMART" id="SM00471">
    <property type="entry name" value="HDc"/>
    <property type="match status" value="1"/>
</dbReference>
<dbReference type="PANTHER" id="PTHR43155:SF2">
    <property type="entry name" value="CYCLIC DI-GMP PHOSPHODIESTERASE PA4108"/>
    <property type="match status" value="1"/>
</dbReference>
<dbReference type="CDD" id="cd00077">
    <property type="entry name" value="HDc"/>
    <property type="match status" value="1"/>
</dbReference>
<evidence type="ECO:0000259" key="2">
    <source>
        <dbReference type="PROSITE" id="PS50885"/>
    </source>
</evidence>
<dbReference type="AlphaFoldDB" id="A0A9W6K8B3"/>
<reference evidence="4" key="2">
    <citation type="submission" date="2023-01" db="EMBL/GenBank/DDBJ databases">
        <authorList>
            <person name="Sun Q."/>
            <person name="Evtushenko L."/>
        </authorList>
    </citation>
    <scope>NUCLEOTIDE SEQUENCE</scope>
    <source>
        <strain evidence="4">VKM B-2935</strain>
    </source>
</reference>
<dbReference type="GO" id="GO:0016020">
    <property type="term" value="C:membrane"/>
    <property type="evidence" value="ECO:0007669"/>
    <property type="project" value="InterPro"/>
</dbReference>
<dbReference type="Gene3D" id="1.10.3210.10">
    <property type="entry name" value="Hypothetical protein af1432"/>
    <property type="match status" value="2"/>
</dbReference>
<feature type="transmembrane region" description="Helical" evidence="1">
    <location>
        <begin position="353"/>
        <end position="372"/>
    </location>
</feature>
<gene>
    <name evidence="4" type="ORF">GCM10017655_18700</name>
</gene>
<protein>
    <submittedName>
        <fullName evidence="4">Metal-dependent phosphohydrolase</fullName>
    </submittedName>
</protein>
<dbReference type="PROSITE" id="PS51832">
    <property type="entry name" value="HD_GYP"/>
    <property type="match status" value="1"/>
</dbReference>
<name>A0A9W6K8B3_9PSED</name>
<dbReference type="PROSITE" id="PS50885">
    <property type="entry name" value="HAMP"/>
    <property type="match status" value="1"/>
</dbReference>
<sequence>MTPPALPKPRRAERRYSLHVHISVLFTFLLLITGVVLGLFNYRQTTQIIYSSSNELFSRIQEDVQHDLLNTYQPIRHLLSLLALQESNQAADHYQRMALLPSFVQALRDNPKLASLYLGYDDGDFFMVRPLRTQALKDKFDAPKNAAYQVWTIDRMGESAMTETVQSESAYYDGEMNLITRRQNLKEKYDPRNRSWFASASALNEQITTAPYVFFSTGNVGTTLARASGEHAVIAADLTLDDLSATLAKHKITPSSEVVLYDANGNAIAYPDSSRLIVQAEKAQLAKARDLNPVLAALLDHDLQGADTGNLQLAQRNWVVSRTHLIEGGPQGLELALVVPEDELLAEAYRIRWQGALVTLAILLLCLPLGWLSSRLIIRPLRSLVQEAEAIRRFDFSQPSSGHSPVLEIDQLATSMARMKETISSFLSISASLSAESRFDTLLARVLRETVDISAAQGGLIYLFDADTGSLEPKGLILDKQPRDLGEFALPSFAEHADDMPRWLDGPAHGGASSTHSLGFDEAGVLQPVFLTFDSPRVHLAATGLHNRQGQTLGVLVLLQRDTGHIEDDAMLRPERIAFVEAVSGVAALCIESQRLLDSQKKLLNAFIQLIAGAIDAKSPYTGGHCQRVPELTLMLARAAADSDDPAFASYQPTEDQWEELHIAAWLHDCGKVTTPEYVVDKATKLETLYDRIHEVRTRFEVLKRDAWISYWQGVAGGGDEPQLAALRDELLAALDEEFAFVARSNLGGEAMAEADLERLAQIGMRTWTRTLDDRLGVSWEENQRQSRTPAPALPVSEPLLADKPEHLFERGEKDRMPADNPWGFKLDEPEYKFNRGELYNLGIARGTLTNEERYIINNHIVQTILMLNHLPFPAHLANVAEIAGGHHEKMDGSGYPKRLKCDEMSLPARMMAIADIFEALTAVDRPYKRGKTLSQSLGIMVGMCNGAHIDKALFALFVRSGLHMEYALRFLQPEQIDEVDVEALLAKIA</sequence>
<dbReference type="InterPro" id="IPR003660">
    <property type="entry name" value="HAMP_dom"/>
</dbReference>
<dbReference type="CDD" id="cd06225">
    <property type="entry name" value="HAMP"/>
    <property type="match status" value="1"/>
</dbReference>
<dbReference type="RefSeq" id="WP_271195021.1">
    <property type="nucleotide sequence ID" value="NZ_BSFN01000004.1"/>
</dbReference>
<dbReference type="EMBL" id="BSFN01000004">
    <property type="protein sequence ID" value="GLK88808.1"/>
    <property type="molecule type" value="Genomic_DNA"/>
</dbReference>
<dbReference type="Gene3D" id="6.10.340.10">
    <property type="match status" value="1"/>
</dbReference>
<dbReference type="InterPro" id="IPR029016">
    <property type="entry name" value="GAF-like_dom_sf"/>
</dbReference>
<dbReference type="SUPFAM" id="SSF55781">
    <property type="entry name" value="GAF domain-like"/>
    <property type="match status" value="1"/>
</dbReference>
<evidence type="ECO:0000313" key="4">
    <source>
        <dbReference type="EMBL" id="GLK88808.1"/>
    </source>
</evidence>
<evidence type="ECO:0000313" key="5">
    <source>
        <dbReference type="Proteomes" id="UP001143328"/>
    </source>
</evidence>
<keyword evidence="1" id="KW-1133">Transmembrane helix</keyword>
<dbReference type="Pfam" id="PF13487">
    <property type="entry name" value="HD_5"/>
    <property type="match status" value="1"/>
</dbReference>
<dbReference type="InterPro" id="IPR003607">
    <property type="entry name" value="HD/PDEase_dom"/>
</dbReference>
<dbReference type="GO" id="GO:0007165">
    <property type="term" value="P:signal transduction"/>
    <property type="evidence" value="ECO:0007669"/>
    <property type="project" value="InterPro"/>
</dbReference>
<feature type="transmembrane region" description="Helical" evidence="1">
    <location>
        <begin position="20"/>
        <end position="42"/>
    </location>
</feature>
<dbReference type="Pfam" id="PF00672">
    <property type="entry name" value="HAMP"/>
    <property type="match status" value="1"/>
</dbReference>
<evidence type="ECO:0000259" key="3">
    <source>
        <dbReference type="PROSITE" id="PS51832"/>
    </source>
</evidence>
<dbReference type="GO" id="GO:0008081">
    <property type="term" value="F:phosphoric diester hydrolase activity"/>
    <property type="evidence" value="ECO:0007669"/>
    <property type="project" value="UniProtKB-ARBA"/>
</dbReference>
<feature type="domain" description="HD-GYP" evidence="3">
    <location>
        <begin position="765"/>
        <end position="974"/>
    </location>
</feature>
<dbReference type="PANTHER" id="PTHR43155">
    <property type="entry name" value="CYCLIC DI-GMP PHOSPHODIESTERASE PA4108-RELATED"/>
    <property type="match status" value="1"/>
</dbReference>
<dbReference type="SUPFAM" id="SSF109604">
    <property type="entry name" value="HD-domain/PDEase-like"/>
    <property type="match status" value="2"/>
</dbReference>
<feature type="domain" description="HAMP" evidence="2">
    <location>
        <begin position="375"/>
        <end position="428"/>
    </location>
</feature>
<dbReference type="SMART" id="SM00304">
    <property type="entry name" value="HAMP"/>
    <property type="match status" value="1"/>
</dbReference>
<organism evidence="4 5">
    <name type="scientific">Pseudomonas turukhanskensis</name>
    <dbReference type="NCBI Taxonomy" id="1806536"/>
    <lineage>
        <taxon>Bacteria</taxon>
        <taxon>Pseudomonadati</taxon>
        <taxon>Pseudomonadota</taxon>
        <taxon>Gammaproteobacteria</taxon>
        <taxon>Pseudomonadales</taxon>
        <taxon>Pseudomonadaceae</taxon>
        <taxon>Pseudomonas</taxon>
    </lineage>
</organism>
<proteinExistence type="predicted"/>
<evidence type="ECO:0000256" key="1">
    <source>
        <dbReference type="SAM" id="Phobius"/>
    </source>
</evidence>